<organism evidence="2 3">
    <name type="scientific">Artemisia annua</name>
    <name type="common">Sweet wormwood</name>
    <dbReference type="NCBI Taxonomy" id="35608"/>
    <lineage>
        <taxon>Eukaryota</taxon>
        <taxon>Viridiplantae</taxon>
        <taxon>Streptophyta</taxon>
        <taxon>Embryophyta</taxon>
        <taxon>Tracheophyta</taxon>
        <taxon>Spermatophyta</taxon>
        <taxon>Magnoliopsida</taxon>
        <taxon>eudicotyledons</taxon>
        <taxon>Gunneridae</taxon>
        <taxon>Pentapetalae</taxon>
        <taxon>asterids</taxon>
        <taxon>campanulids</taxon>
        <taxon>Asterales</taxon>
        <taxon>Asteraceae</taxon>
        <taxon>Asteroideae</taxon>
        <taxon>Anthemideae</taxon>
        <taxon>Artemisiinae</taxon>
        <taxon>Artemisia</taxon>
    </lineage>
</organism>
<dbReference type="AlphaFoldDB" id="A0A2U1MR57"/>
<dbReference type="Gene3D" id="3.40.50.150">
    <property type="entry name" value="Vaccinia Virus protein VP39"/>
    <property type="match status" value="1"/>
</dbReference>
<evidence type="ECO:0000313" key="3">
    <source>
        <dbReference type="Proteomes" id="UP000245207"/>
    </source>
</evidence>
<proteinExistence type="predicted"/>
<name>A0A2U1MR57_ARTAN</name>
<dbReference type="InterPro" id="IPR029063">
    <property type="entry name" value="SAM-dependent_MTases_sf"/>
</dbReference>
<sequence>MHDAFSGNSSPRTTSSLDSSGKCPTSGFSGLLLACWARQRKVTKYVKMFFSCFNMPIKYMQIGNAVAIPVARALGYSLAMSCKCTASEEPVFSLPKKFPIIEEAQ</sequence>
<keyword evidence="3" id="KW-1185">Reference proteome</keyword>
<dbReference type="Proteomes" id="UP000245207">
    <property type="component" value="Unassembled WGS sequence"/>
</dbReference>
<protein>
    <submittedName>
        <fullName evidence="2">Bromo adjacent homology (BAH) domain-containing protein</fullName>
    </submittedName>
</protein>
<comment type="caution">
    <text evidence="2">The sequence shown here is derived from an EMBL/GenBank/DDBJ whole genome shotgun (WGS) entry which is preliminary data.</text>
</comment>
<feature type="compositionally biased region" description="Low complexity" evidence="1">
    <location>
        <begin position="9"/>
        <end position="20"/>
    </location>
</feature>
<dbReference type="EMBL" id="PKPP01004573">
    <property type="protein sequence ID" value="PWA63751.1"/>
    <property type="molecule type" value="Genomic_DNA"/>
</dbReference>
<feature type="region of interest" description="Disordered" evidence="1">
    <location>
        <begin position="1"/>
        <end position="23"/>
    </location>
</feature>
<dbReference type="OrthoDB" id="5376140at2759"/>
<dbReference type="STRING" id="35608.A0A2U1MR57"/>
<accession>A0A2U1MR57</accession>
<gene>
    <name evidence="2" type="ORF">CTI12_AA350480</name>
</gene>
<reference evidence="2 3" key="1">
    <citation type="journal article" date="2018" name="Mol. Plant">
        <title>The genome of Artemisia annua provides insight into the evolution of Asteraceae family and artemisinin biosynthesis.</title>
        <authorList>
            <person name="Shen Q."/>
            <person name="Zhang L."/>
            <person name="Liao Z."/>
            <person name="Wang S."/>
            <person name="Yan T."/>
            <person name="Shi P."/>
            <person name="Liu M."/>
            <person name="Fu X."/>
            <person name="Pan Q."/>
            <person name="Wang Y."/>
            <person name="Lv Z."/>
            <person name="Lu X."/>
            <person name="Zhang F."/>
            <person name="Jiang W."/>
            <person name="Ma Y."/>
            <person name="Chen M."/>
            <person name="Hao X."/>
            <person name="Li L."/>
            <person name="Tang Y."/>
            <person name="Lv G."/>
            <person name="Zhou Y."/>
            <person name="Sun X."/>
            <person name="Brodelius P.E."/>
            <person name="Rose J.K.C."/>
            <person name="Tang K."/>
        </authorList>
    </citation>
    <scope>NUCLEOTIDE SEQUENCE [LARGE SCALE GENOMIC DNA]</scope>
    <source>
        <strain evidence="3">cv. Huhao1</strain>
        <tissue evidence="2">Leaf</tissue>
    </source>
</reference>
<evidence type="ECO:0000313" key="2">
    <source>
        <dbReference type="EMBL" id="PWA63751.1"/>
    </source>
</evidence>
<evidence type="ECO:0000256" key="1">
    <source>
        <dbReference type="SAM" id="MobiDB-lite"/>
    </source>
</evidence>